<accession>A0A222ZJ31</accession>
<evidence type="ECO:0000313" key="2">
    <source>
        <dbReference type="Proteomes" id="UP000222773"/>
    </source>
</evidence>
<evidence type="ECO:0000313" key="1">
    <source>
        <dbReference type="EMBL" id="ASR84040.1"/>
    </source>
</evidence>
<sequence>MNKKMENLYAEINTLFRWADDLFAEHEENPESFADTDLITKIGNRIIDLTYDLDIARIEYHNQPLWKRLLKK</sequence>
<name>A0A222ZJ31_9CAUD</name>
<organism evidence="1 2">
    <name type="scientific">Arthrobacter phage Teacup</name>
    <dbReference type="NCBI Taxonomy" id="2015871"/>
    <lineage>
        <taxon>Viruses</taxon>
        <taxon>Duplodnaviria</taxon>
        <taxon>Heunggongvirae</taxon>
        <taxon>Uroviricota</taxon>
        <taxon>Caudoviricetes</taxon>
        <taxon>Gordonvirus</taxon>
        <taxon>Gordonvirus teacup</taxon>
    </lineage>
</organism>
<protein>
    <submittedName>
        <fullName evidence="1">Uncharacterized protein</fullName>
    </submittedName>
</protein>
<dbReference type="RefSeq" id="YP_010749777.1">
    <property type="nucleotide sequence ID" value="NC_073326.1"/>
</dbReference>
<proteinExistence type="predicted"/>
<dbReference type="KEGG" id="vg:79993117"/>
<keyword evidence="2" id="KW-1185">Reference proteome</keyword>
<reference evidence="1 2" key="1">
    <citation type="submission" date="2017-05" db="EMBL/GenBank/DDBJ databases">
        <authorList>
            <person name="Otto L."/>
            <person name="Bidlack C."/>
            <person name="Kremp M."/>
            <person name="Pizzorno M."/>
            <person name="Stowe E."/>
            <person name="Krukonis G."/>
            <person name="Stoner T.H."/>
            <person name="Garlena R.A."/>
            <person name="Russell D.A."/>
            <person name="Pope W.H."/>
            <person name="Jacobs-Sera D."/>
            <person name="Hatfull G.F."/>
        </authorList>
    </citation>
    <scope>NUCLEOTIDE SEQUENCE [LARGE SCALE GENOMIC DNA]</scope>
</reference>
<dbReference type="EMBL" id="MF140432">
    <property type="protein sequence ID" value="ASR84040.1"/>
    <property type="molecule type" value="Genomic_DNA"/>
</dbReference>
<gene>
    <name evidence="1" type="primary">35</name>
    <name evidence="1" type="ORF">SEA_TEACUP_35</name>
</gene>
<dbReference type="GeneID" id="79993117"/>
<dbReference type="Proteomes" id="UP000222773">
    <property type="component" value="Segment"/>
</dbReference>